<gene>
    <name evidence="1" type="ORF">UR21_C0007G0032</name>
</gene>
<organism evidence="1 2">
    <name type="scientific">Candidatus Woesebacteria bacterium GW2011_GWC2_31_9</name>
    <dbReference type="NCBI Taxonomy" id="1618586"/>
    <lineage>
        <taxon>Bacteria</taxon>
        <taxon>Candidatus Woeseibacteriota</taxon>
    </lineage>
</organism>
<accession>A0A0G0AYL7</accession>
<dbReference type="AlphaFoldDB" id="A0A0G0AYL7"/>
<comment type="caution">
    <text evidence="1">The sequence shown here is derived from an EMBL/GenBank/DDBJ whole genome shotgun (WGS) entry which is preliminary data.</text>
</comment>
<evidence type="ECO:0000313" key="2">
    <source>
        <dbReference type="Proteomes" id="UP000034803"/>
    </source>
</evidence>
<dbReference type="Proteomes" id="UP000034803">
    <property type="component" value="Unassembled WGS sequence"/>
</dbReference>
<reference evidence="1 2" key="1">
    <citation type="journal article" date="2015" name="Nature">
        <title>rRNA introns, odd ribosomes, and small enigmatic genomes across a large radiation of phyla.</title>
        <authorList>
            <person name="Brown C.T."/>
            <person name="Hug L.A."/>
            <person name="Thomas B.C."/>
            <person name="Sharon I."/>
            <person name="Castelle C.J."/>
            <person name="Singh A."/>
            <person name="Wilkins M.J."/>
            <person name="Williams K.H."/>
            <person name="Banfield J.F."/>
        </authorList>
    </citation>
    <scope>NUCLEOTIDE SEQUENCE [LARGE SCALE GENOMIC DNA]</scope>
</reference>
<sequence length="96" mass="11154">MEISEINKWVEGEYDKWSATGLSPLFVVNQILHPVSINELGKLDSETMRRVVNAVHNKNPEGLKDWIEDTKDTFDFEDRQTKKLAAIARNTFYKNK</sequence>
<proteinExistence type="predicted"/>
<protein>
    <submittedName>
        <fullName evidence="1">Uncharacterized protein</fullName>
    </submittedName>
</protein>
<name>A0A0G0AYL7_9BACT</name>
<dbReference type="EMBL" id="LBOI01000007">
    <property type="protein sequence ID" value="KKP31615.1"/>
    <property type="molecule type" value="Genomic_DNA"/>
</dbReference>
<evidence type="ECO:0000313" key="1">
    <source>
        <dbReference type="EMBL" id="KKP31615.1"/>
    </source>
</evidence>